<dbReference type="InterPro" id="IPR036736">
    <property type="entry name" value="ACP-like_sf"/>
</dbReference>
<dbReference type="InterPro" id="IPR009081">
    <property type="entry name" value="PP-bd_ACP"/>
</dbReference>
<gene>
    <name evidence="2" type="ORF">ACFPOC_08645</name>
</gene>
<dbReference type="RefSeq" id="WP_209840170.1">
    <property type="nucleotide sequence ID" value="NZ_JAGGJP010000006.1"/>
</dbReference>
<dbReference type="Proteomes" id="UP001596056">
    <property type="component" value="Unassembled WGS sequence"/>
</dbReference>
<feature type="domain" description="Carrier" evidence="1">
    <location>
        <begin position="15"/>
        <end position="56"/>
    </location>
</feature>
<dbReference type="Pfam" id="PF00550">
    <property type="entry name" value="PP-binding"/>
    <property type="match status" value="1"/>
</dbReference>
<dbReference type="SUPFAM" id="SSF47336">
    <property type="entry name" value="ACP-like"/>
    <property type="match status" value="1"/>
</dbReference>
<dbReference type="Gene3D" id="1.10.1200.10">
    <property type="entry name" value="ACP-like"/>
    <property type="match status" value="1"/>
</dbReference>
<protein>
    <submittedName>
        <fullName evidence="2">Acyl carrier protein</fullName>
    </submittedName>
</protein>
<accession>A0ABW0SC10</accession>
<reference evidence="3" key="1">
    <citation type="journal article" date="2019" name="Int. J. Syst. Evol. Microbiol.">
        <title>The Global Catalogue of Microorganisms (GCM) 10K type strain sequencing project: providing services to taxonomists for standard genome sequencing and annotation.</title>
        <authorList>
            <consortium name="The Broad Institute Genomics Platform"/>
            <consortium name="The Broad Institute Genome Sequencing Center for Infectious Disease"/>
            <person name="Wu L."/>
            <person name="Ma J."/>
        </authorList>
    </citation>
    <scope>NUCLEOTIDE SEQUENCE [LARGE SCALE GENOMIC DNA]</scope>
    <source>
        <strain evidence="3">KACC 11588</strain>
    </source>
</reference>
<evidence type="ECO:0000313" key="3">
    <source>
        <dbReference type="Proteomes" id="UP001596056"/>
    </source>
</evidence>
<dbReference type="EMBL" id="JBHSNA010000005">
    <property type="protein sequence ID" value="MFC5566488.1"/>
    <property type="molecule type" value="Genomic_DNA"/>
</dbReference>
<proteinExistence type="predicted"/>
<evidence type="ECO:0000313" key="2">
    <source>
        <dbReference type="EMBL" id="MFC5566488.1"/>
    </source>
</evidence>
<name>A0ABW0SC10_9RHOB</name>
<comment type="caution">
    <text evidence="2">The sequence shown here is derived from an EMBL/GenBank/DDBJ whole genome shotgun (WGS) entry which is preliminary data.</text>
</comment>
<sequence length="85" mass="9542">MPQLDATIRQVFGQIWQSEKTSPAPELAPETVLLDTGLDSLGFAIFVSALEEELGYDPFALSQDAYYPQTFAEFVAFYDRFRQAA</sequence>
<evidence type="ECO:0000259" key="1">
    <source>
        <dbReference type="Pfam" id="PF00550"/>
    </source>
</evidence>
<keyword evidence="3" id="KW-1185">Reference proteome</keyword>
<organism evidence="2 3">
    <name type="scientific">Rubellimicrobium aerolatum</name>
    <dbReference type="NCBI Taxonomy" id="490979"/>
    <lineage>
        <taxon>Bacteria</taxon>
        <taxon>Pseudomonadati</taxon>
        <taxon>Pseudomonadota</taxon>
        <taxon>Alphaproteobacteria</taxon>
        <taxon>Rhodobacterales</taxon>
        <taxon>Roseobacteraceae</taxon>
        <taxon>Rubellimicrobium</taxon>
    </lineage>
</organism>